<name>A0A194X0R3_MOLSC</name>
<dbReference type="Proteomes" id="UP000070700">
    <property type="component" value="Unassembled WGS sequence"/>
</dbReference>
<accession>A0A194X0R3</accession>
<gene>
    <name evidence="1" type="ORF">LY89DRAFT_591416</name>
</gene>
<proteinExistence type="predicted"/>
<dbReference type="PANTHER" id="PTHR28180">
    <property type="entry name" value="CONSERVED MITOCHONDRIAL PROTEIN-RELATED"/>
    <property type="match status" value="1"/>
</dbReference>
<evidence type="ECO:0000313" key="2">
    <source>
        <dbReference type="Proteomes" id="UP000070700"/>
    </source>
</evidence>
<dbReference type="RefSeq" id="XP_018067904.1">
    <property type="nucleotide sequence ID" value="XM_018209653.1"/>
</dbReference>
<dbReference type="AlphaFoldDB" id="A0A194X0R3"/>
<dbReference type="PANTHER" id="PTHR28180:SF5">
    <property type="entry name" value="DNA POLYMERASE ALPHA SUBUNIT B"/>
    <property type="match status" value="1"/>
</dbReference>
<keyword evidence="2" id="KW-1185">Reference proteome</keyword>
<sequence>MGNRNSSTAAAAAKDPLTKLFDEAEANFPPRFREHGWYLTVLASFIGTGQQKLAGRLYEHLVAQPQYKTSAARQALVRRLREALVKCIIINGIPVVIEAVTSINEVEKPEDKDFPSSREDWQIGPETTERASKILKVLYKSENGNHALTLEAHRDIPPYSKPTAWISKNVSYGLFLSDHRIQSMQETELVVLPAIMTQNLQGPTYWHLRACLRVGLEAEEVEAIHKVIESVAAYCGKKLDVQRVKDVTDA</sequence>
<dbReference type="SUPFAM" id="SSF69118">
    <property type="entry name" value="AhpD-like"/>
    <property type="match status" value="1"/>
</dbReference>
<dbReference type="InterPro" id="IPR052999">
    <property type="entry name" value="PTS1_Protein"/>
</dbReference>
<dbReference type="InParanoid" id="A0A194X0R3"/>
<reference evidence="1 2" key="1">
    <citation type="submission" date="2015-10" db="EMBL/GenBank/DDBJ databases">
        <title>Full genome of DAOMC 229536 Phialocephala scopiformis, a fungal endophyte of spruce producing the potent anti-insectan compound rugulosin.</title>
        <authorList>
            <consortium name="DOE Joint Genome Institute"/>
            <person name="Walker A.K."/>
            <person name="Frasz S.L."/>
            <person name="Seifert K.A."/>
            <person name="Miller J.D."/>
            <person name="Mondo S.J."/>
            <person name="Labutti K."/>
            <person name="Lipzen A."/>
            <person name="Dockter R."/>
            <person name="Kennedy M."/>
            <person name="Grigoriev I.V."/>
            <person name="Spatafora J.W."/>
        </authorList>
    </citation>
    <scope>NUCLEOTIDE SEQUENCE [LARGE SCALE GENOMIC DNA]</scope>
    <source>
        <strain evidence="1 2">CBS 120377</strain>
    </source>
</reference>
<evidence type="ECO:0000313" key="1">
    <source>
        <dbReference type="EMBL" id="KUJ13549.1"/>
    </source>
</evidence>
<dbReference type="GeneID" id="28819379"/>
<dbReference type="InterPro" id="IPR029032">
    <property type="entry name" value="AhpD-like"/>
</dbReference>
<organism evidence="1 2">
    <name type="scientific">Mollisia scopiformis</name>
    <name type="common">Conifer needle endophyte fungus</name>
    <name type="synonym">Phialocephala scopiformis</name>
    <dbReference type="NCBI Taxonomy" id="149040"/>
    <lineage>
        <taxon>Eukaryota</taxon>
        <taxon>Fungi</taxon>
        <taxon>Dikarya</taxon>
        <taxon>Ascomycota</taxon>
        <taxon>Pezizomycotina</taxon>
        <taxon>Leotiomycetes</taxon>
        <taxon>Helotiales</taxon>
        <taxon>Mollisiaceae</taxon>
        <taxon>Mollisia</taxon>
    </lineage>
</organism>
<dbReference type="EMBL" id="KQ947422">
    <property type="protein sequence ID" value="KUJ13549.1"/>
    <property type="molecule type" value="Genomic_DNA"/>
</dbReference>
<dbReference type="OrthoDB" id="5537330at2759"/>
<dbReference type="KEGG" id="psco:LY89DRAFT_591416"/>
<dbReference type="Gene3D" id="1.20.1290.10">
    <property type="entry name" value="AhpD-like"/>
    <property type="match status" value="1"/>
</dbReference>
<protein>
    <submittedName>
        <fullName evidence="1">Uncharacterized protein</fullName>
    </submittedName>
</protein>